<dbReference type="InterPro" id="IPR050158">
    <property type="entry name" value="Ubiquitin_ubiquitin-like"/>
</dbReference>
<evidence type="ECO:0000313" key="3">
    <source>
        <dbReference type="Proteomes" id="UP000324800"/>
    </source>
</evidence>
<dbReference type="InterPro" id="IPR029071">
    <property type="entry name" value="Ubiquitin-like_domsf"/>
</dbReference>
<dbReference type="PANTHER" id="PTHR10666">
    <property type="entry name" value="UBIQUITIN"/>
    <property type="match status" value="1"/>
</dbReference>
<evidence type="ECO:0000313" key="2">
    <source>
        <dbReference type="EMBL" id="KAA6369322.1"/>
    </source>
</evidence>
<dbReference type="PROSITE" id="PS00299">
    <property type="entry name" value="UBIQUITIN_1"/>
    <property type="match status" value="1"/>
</dbReference>
<feature type="domain" description="Ubiquitin-like" evidence="1">
    <location>
        <begin position="1"/>
        <end position="73"/>
    </location>
</feature>
<dbReference type="SUPFAM" id="SSF54236">
    <property type="entry name" value="Ubiquitin-like"/>
    <property type="match status" value="3"/>
</dbReference>
<dbReference type="Gene3D" id="3.10.20.90">
    <property type="entry name" value="Phosphatidylinositol 3-kinase Catalytic Subunit, Chain A, domain 1"/>
    <property type="match status" value="3"/>
</dbReference>
<dbReference type="EMBL" id="SNRW01016485">
    <property type="protein sequence ID" value="KAA6369322.1"/>
    <property type="molecule type" value="Genomic_DNA"/>
</dbReference>
<evidence type="ECO:0000259" key="1">
    <source>
        <dbReference type="PROSITE" id="PS50053"/>
    </source>
</evidence>
<sequence>MKIFLTTPPNNIIVLEVENTDTILSVKQLIWDKEGCPPDFQRLVFCGHELEDSKTLQDYNIQKEATLHLNGRMNIPSLKLFIKTETGKIITVLFKEEFDILRLKKRIQKNFGIPVDQQRLFQNEKELINDNMINFTRQWIGATLNLVTGLSQEELNQIFNLVEIENGDDSLEMDLLENMQICVETLAGKMIYLEVENADTIESVKQKILDKEGIPTDQQRLIFAGRDLEDNKILRYYKIQGGAKLYLVLQRN</sequence>
<proteinExistence type="predicted"/>
<dbReference type="InterPro" id="IPR019954">
    <property type="entry name" value="Ubiquitin_CS"/>
</dbReference>
<feature type="domain" description="Ubiquitin-like" evidence="1">
    <location>
        <begin position="78"/>
        <end position="132"/>
    </location>
</feature>
<dbReference type="InterPro" id="IPR000626">
    <property type="entry name" value="Ubiquitin-like_dom"/>
</dbReference>
<dbReference type="Pfam" id="PF00240">
    <property type="entry name" value="ubiquitin"/>
    <property type="match status" value="3"/>
</dbReference>
<accession>A0A5J4UHC3</accession>
<protein>
    <submittedName>
        <fullName evidence="2">Putative Polyubiquitin</fullName>
    </submittedName>
</protein>
<dbReference type="AlphaFoldDB" id="A0A5J4UHC3"/>
<dbReference type="InterPro" id="IPR019956">
    <property type="entry name" value="Ubiquitin_dom"/>
</dbReference>
<organism evidence="2 3">
    <name type="scientific">Streblomastix strix</name>
    <dbReference type="NCBI Taxonomy" id="222440"/>
    <lineage>
        <taxon>Eukaryota</taxon>
        <taxon>Metamonada</taxon>
        <taxon>Preaxostyla</taxon>
        <taxon>Oxymonadida</taxon>
        <taxon>Streblomastigidae</taxon>
        <taxon>Streblomastix</taxon>
    </lineage>
</organism>
<dbReference type="OrthoDB" id="6122380at2759"/>
<dbReference type="SMART" id="SM00213">
    <property type="entry name" value="UBQ"/>
    <property type="match status" value="3"/>
</dbReference>
<reference evidence="2 3" key="1">
    <citation type="submission" date="2019-03" db="EMBL/GenBank/DDBJ databases">
        <title>Single cell metagenomics reveals metabolic interactions within the superorganism composed of flagellate Streblomastix strix and complex community of Bacteroidetes bacteria on its surface.</title>
        <authorList>
            <person name="Treitli S.C."/>
            <person name="Kolisko M."/>
            <person name="Husnik F."/>
            <person name="Keeling P."/>
            <person name="Hampl V."/>
        </authorList>
    </citation>
    <scope>NUCLEOTIDE SEQUENCE [LARGE SCALE GENOMIC DNA]</scope>
    <source>
        <strain evidence="2">ST1C</strain>
    </source>
</reference>
<feature type="domain" description="Ubiquitin-like" evidence="1">
    <location>
        <begin position="179"/>
        <end position="252"/>
    </location>
</feature>
<name>A0A5J4UHC3_9EUKA</name>
<gene>
    <name evidence="2" type="ORF">EZS28_035152</name>
</gene>
<dbReference type="FunFam" id="3.10.20.90:FF:000211">
    <property type="entry name" value="Polyubiquitin 9"/>
    <property type="match status" value="1"/>
</dbReference>
<dbReference type="CDD" id="cd17039">
    <property type="entry name" value="Ubl_ubiquitin_like"/>
    <property type="match status" value="1"/>
</dbReference>
<dbReference type="PROSITE" id="PS50053">
    <property type="entry name" value="UBIQUITIN_2"/>
    <property type="match status" value="3"/>
</dbReference>
<dbReference type="PRINTS" id="PR00348">
    <property type="entry name" value="UBIQUITIN"/>
</dbReference>
<comment type="caution">
    <text evidence="2">The sequence shown here is derived from an EMBL/GenBank/DDBJ whole genome shotgun (WGS) entry which is preliminary data.</text>
</comment>
<dbReference type="Proteomes" id="UP000324800">
    <property type="component" value="Unassembled WGS sequence"/>
</dbReference>